<sequence>MPGKTDKEVVENLVGKFRGSLENEKSVDVDEMATLLSSLPPKKLAARGLAVVNLVIGSLRTGLGGKTIIELELDPAVANGSAVLDTGDIRTGDIVKVTQDKAKEDTPFIEGVVVKSGSASIAVAIDEKFENIELQGRLWMAKLANSITYKRMEDTLSDLIDMEGGLTKLHRILIGQEAPVLEEKDVSSFFDDTLNDSQKSAVKFSLGSDVSVVHGPPGTGKTYTVIEIIRQLVSEGKRVLVCGPSNISVDNILERLHSHIKGDQLIRVGHPARLLQSNLIHSLDIVSKTSNQGQVIRDIRQEIDQHLKKVSKTKSGRERRGIYAEVKELRKDYRQRERDVLRNIILQAQVVVSTLHGSGSRCIRNAYTQTGGKLFDAIIIDEVSQSLEPQCWIPLAAYPHTPKLIIAGDNKQLPPTIKTKVNKFKTVLESTLFDRLVKLYGEKIKRLLNVQYRMNTQIMDFPSIAMYQGKLMAAESVANRTLCADIEAVEAADETEAPVLWMDTQGDDFPESQSEDEFETSRFNVNEASLVKLYVEKLFNAGLKETDIGVITPYSAQTILIKGLLESYPGVEVSTVDGFQGREKNAIIMSLVRSNDKREVGFLSDERRLNVAMTRPRMHLCVIGNMECISSDKFMRSWVDWAEENAQLEYPDVSDVL</sequence>
<dbReference type="VEuPathDB" id="FungiDB:TRICI_001479"/>
<evidence type="ECO:0000313" key="13">
    <source>
        <dbReference type="Proteomes" id="UP000761534"/>
    </source>
</evidence>
<comment type="similarity">
    <text evidence="3">Belongs to the DNA2/NAM7 helicase family.</text>
</comment>
<dbReference type="PANTHER" id="PTHR43788">
    <property type="entry name" value="DNA2/NAM7 HELICASE FAMILY MEMBER"/>
    <property type="match status" value="1"/>
</dbReference>
<dbReference type="Pfam" id="PF13086">
    <property type="entry name" value="AAA_11"/>
    <property type="match status" value="1"/>
</dbReference>
<evidence type="ECO:0000256" key="2">
    <source>
        <dbReference type="ARBA" id="ARBA00004496"/>
    </source>
</evidence>
<keyword evidence="9" id="KW-0067">ATP-binding</keyword>
<dbReference type="InterPro" id="IPR041679">
    <property type="entry name" value="DNA2/NAM7-like_C"/>
</dbReference>
<dbReference type="FunFam" id="3.40.50.300:FF:000326">
    <property type="entry name" value="P-loop containing nucleoside triphosphate hydrolase"/>
    <property type="match status" value="1"/>
</dbReference>
<protein>
    <recommendedName>
        <fullName evidence="4">DNA helicase</fullName>
        <ecNumber evidence="4">3.6.4.12</ecNumber>
    </recommendedName>
</protein>
<dbReference type="EMBL" id="SWFS01000105">
    <property type="protein sequence ID" value="KAA8916370.1"/>
    <property type="molecule type" value="Genomic_DNA"/>
</dbReference>
<accession>A0A642V8C8</accession>
<keyword evidence="10" id="KW-0539">Nucleus</keyword>
<reference evidence="12" key="1">
    <citation type="journal article" date="2019" name="G3 (Bethesda)">
        <title>Genome Assemblies of Two Rare Opportunistic Yeast Pathogens: Diutina rugosa (syn. Candida rugosa) and Trichomonascus ciferrii (syn. Candida ciferrii).</title>
        <authorList>
            <person name="Mixao V."/>
            <person name="Saus E."/>
            <person name="Hansen A.P."/>
            <person name="Lass-Florl C."/>
            <person name="Gabaldon T."/>
        </authorList>
    </citation>
    <scope>NUCLEOTIDE SEQUENCE</scope>
    <source>
        <strain evidence="12">CBS 4856</strain>
    </source>
</reference>
<dbReference type="GO" id="GO:0005737">
    <property type="term" value="C:cytoplasm"/>
    <property type="evidence" value="ECO:0007669"/>
    <property type="project" value="UniProtKB-SubCell"/>
</dbReference>
<dbReference type="PANTHER" id="PTHR43788:SF8">
    <property type="entry name" value="DNA-BINDING PROTEIN SMUBP-2"/>
    <property type="match status" value="1"/>
</dbReference>
<evidence type="ECO:0000259" key="11">
    <source>
        <dbReference type="SMART" id="SM00382"/>
    </source>
</evidence>
<evidence type="ECO:0000256" key="6">
    <source>
        <dbReference type="ARBA" id="ARBA00022741"/>
    </source>
</evidence>
<dbReference type="GO" id="GO:0043139">
    <property type="term" value="F:5'-3' DNA helicase activity"/>
    <property type="evidence" value="ECO:0007669"/>
    <property type="project" value="TreeGrafter"/>
</dbReference>
<feature type="domain" description="AAA+ ATPase" evidence="11">
    <location>
        <begin position="207"/>
        <end position="442"/>
    </location>
</feature>
<evidence type="ECO:0000256" key="5">
    <source>
        <dbReference type="ARBA" id="ARBA00022490"/>
    </source>
</evidence>
<dbReference type="EC" id="3.6.4.12" evidence="4"/>
<dbReference type="OrthoDB" id="6513042at2759"/>
<dbReference type="Pfam" id="PF21138">
    <property type="entry name" value="SMUBP-2_HCS1_1B"/>
    <property type="match status" value="1"/>
</dbReference>
<evidence type="ECO:0000256" key="7">
    <source>
        <dbReference type="ARBA" id="ARBA00022801"/>
    </source>
</evidence>
<keyword evidence="5" id="KW-0963">Cytoplasm</keyword>
<dbReference type="GO" id="GO:0016787">
    <property type="term" value="F:hydrolase activity"/>
    <property type="evidence" value="ECO:0007669"/>
    <property type="project" value="UniProtKB-KW"/>
</dbReference>
<dbReference type="GO" id="GO:0005694">
    <property type="term" value="C:chromosome"/>
    <property type="evidence" value="ECO:0007669"/>
    <property type="project" value="UniProtKB-ARBA"/>
</dbReference>
<organism evidence="12 13">
    <name type="scientific">Trichomonascus ciferrii</name>
    <dbReference type="NCBI Taxonomy" id="44093"/>
    <lineage>
        <taxon>Eukaryota</taxon>
        <taxon>Fungi</taxon>
        <taxon>Dikarya</taxon>
        <taxon>Ascomycota</taxon>
        <taxon>Saccharomycotina</taxon>
        <taxon>Dipodascomycetes</taxon>
        <taxon>Dipodascales</taxon>
        <taxon>Trichomonascaceae</taxon>
        <taxon>Trichomonascus</taxon>
        <taxon>Trichomonascus ciferrii complex</taxon>
    </lineage>
</organism>
<dbReference type="Gene3D" id="3.40.50.300">
    <property type="entry name" value="P-loop containing nucleotide triphosphate hydrolases"/>
    <property type="match status" value="2"/>
</dbReference>
<dbReference type="SMART" id="SM00382">
    <property type="entry name" value="AAA"/>
    <property type="match status" value="1"/>
</dbReference>
<evidence type="ECO:0000313" key="12">
    <source>
        <dbReference type="EMBL" id="KAA8916370.1"/>
    </source>
</evidence>
<dbReference type="SUPFAM" id="SSF52540">
    <property type="entry name" value="P-loop containing nucleoside triphosphate hydrolases"/>
    <property type="match status" value="1"/>
</dbReference>
<evidence type="ECO:0000256" key="10">
    <source>
        <dbReference type="ARBA" id="ARBA00023242"/>
    </source>
</evidence>
<dbReference type="GO" id="GO:0005524">
    <property type="term" value="F:ATP binding"/>
    <property type="evidence" value="ECO:0007669"/>
    <property type="project" value="UniProtKB-KW"/>
</dbReference>
<keyword evidence="6" id="KW-0547">Nucleotide-binding</keyword>
<dbReference type="GO" id="GO:0003677">
    <property type="term" value="F:DNA binding"/>
    <property type="evidence" value="ECO:0007669"/>
    <property type="project" value="InterPro"/>
</dbReference>
<keyword evidence="13" id="KW-1185">Reference proteome</keyword>
<dbReference type="InterPro" id="IPR048761">
    <property type="entry name" value="SMUBP-2_HCS1_1B"/>
</dbReference>
<dbReference type="CDD" id="cd18808">
    <property type="entry name" value="SF1_C_Upf1"/>
    <property type="match status" value="1"/>
</dbReference>
<evidence type="ECO:0000256" key="1">
    <source>
        <dbReference type="ARBA" id="ARBA00004123"/>
    </source>
</evidence>
<dbReference type="InterPro" id="IPR047187">
    <property type="entry name" value="SF1_C_Upf1"/>
</dbReference>
<gene>
    <name evidence="12" type="ORF">TRICI_001479</name>
</gene>
<comment type="subcellular location">
    <subcellularLocation>
        <location evidence="2">Cytoplasm</location>
    </subcellularLocation>
    <subcellularLocation>
        <location evidence="1">Nucleus</location>
    </subcellularLocation>
</comment>
<dbReference type="Pfam" id="PF13087">
    <property type="entry name" value="AAA_12"/>
    <property type="match status" value="1"/>
</dbReference>
<evidence type="ECO:0000256" key="4">
    <source>
        <dbReference type="ARBA" id="ARBA00012551"/>
    </source>
</evidence>
<dbReference type="GO" id="GO:0003723">
    <property type="term" value="F:RNA binding"/>
    <property type="evidence" value="ECO:0007669"/>
    <property type="project" value="InterPro"/>
</dbReference>
<evidence type="ECO:0000256" key="8">
    <source>
        <dbReference type="ARBA" id="ARBA00022806"/>
    </source>
</evidence>
<dbReference type="AlphaFoldDB" id="A0A642V8C8"/>
<name>A0A642V8C8_9ASCO</name>
<dbReference type="InterPro" id="IPR027417">
    <property type="entry name" value="P-loop_NTPase"/>
</dbReference>
<keyword evidence="8" id="KW-0347">Helicase</keyword>
<evidence type="ECO:0000256" key="9">
    <source>
        <dbReference type="ARBA" id="ARBA00022840"/>
    </source>
</evidence>
<dbReference type="InterPro" id="IPR004483">
    <property type="entry name" value="SMUBP-2/Hcs1-like"/>
</dbReference>
<dbReference type="NCBIfam" id="TIGR00376">
    <property type="entry name" value="IGHMBP2 family helicase"/>
    <property type="match status" value="1"/>
</dbReference>
<dbReference type="InterPro" id="IPR041677">
    <property type="entry name" value="DNA2/NAM7_AAA_11"/>
</dbReference>
<dbReference type="InterPro" id="IPR003593">
    <property type="entry name" value="AAA+_ATPase"/>
</dbReference>
<dbReference type="Gene3D" id="2.40.30.270">
    <property type="match status" value="1"/>
</dbReference>
<dbReference type="GO" id="GO:0005634">
    <property type="term" value="C:nucleus"/>
    <property type="evidence" value="ECO:0007669"/>
    <property type="project" value="UniProtKB-SubCell"/>
</dbReference>
<dbReference type="Proteomes" id="UP000761534">
    <property type="component" value="Unassembled WGS sequence"/>
</dbReference>
<proteinExistence type="inferred from homology"/>
<comment type="caution">
    <text evidence="12">The sequence shown here is derived from an EMBL/GenBank/DDBJ whole genome shotgun (WGS) entry which is preliminary data.</text>
</comment>
<evidence type="ECO:0000256" key="3">
    <source>
        <dbReference type="ARBA" id="ARBA00007913"/>
    </source>
</evidence>
<keyword evidence="7" id="KW-0378">Hydrolase</keyword>
<dbReference type="InterPro" id="IPR050534">
    <property type="entry name" value="Coronavir_polyprotein_1ab"/>
</dbReference>